<evidence type="ECO:0000256" key="3">
    <source>
        <dbReference type="ARBA" id="ARBA00022618"/>
    </source>
</evidence>
<dbReference type="RefSeq" id="XP_014563960.1">
    <property type="nucleotide sequence ID" value="XM_014708474.1"/>
</dbReference>
<dbReference type="OrthoDB" id="26523at2759"/>
<dbReference type="GO" id="GO:0005737">
    <property type="term" value="C:cytoplasm"/>
    <property type="evidence" value="ECO:0007669"/>
    <property type="project" value="TreeGrafter"/>
</dbReference>
<accession>A0A0B2UKM4</accession>
<dbReference type="EC" id="3.1.3.48" evidence="2"/>
<feature type="domain" description="Rhodanese" evidence="10">
    <location>
        <begin position="138"/>
        <end position="232"/>
    </location>
</feature>
<keyword evidence="3" id="KW-0132">Cell division</keyword>
<dbReference type="SUPFAM" id="SSF52821">
    <property type="entry name" value="Rhodanese/Cell cycle control phosphatase"/>
    <property type="match status" value="1"/>
</dbReference>
<dbReference type="PANTHER" id="PTHR10828">
    <property type="entry name" value="M-PHASE INDUCER PHOSPHATASE DUAL SPECIFICITY PHOSPHATASE CDC25"/>
    <property type="match status" value="1"/>
</dbReference>
<dbReference type="GO" id="GO:0010971">
    <property type="term" value="P:positive regulation of G2/M transition of mitotic cell cycle"/>
    <property type="evidence" value="ECO:0007669"/>
    <property type="project" value="TreeGrafter"/>
</dbReference>
<comment type="caution">
    <text evidence="11">The sequence shown here is derived from an EMBL/GenBank/DDBJ whole genome shotgun (WGS) entry which is preliminary data.</text>
</comment>
<dbReference type="FunFam" id="3.40.250.10:FF:000021">
    <property type="entry name" value="M-phase inducer phosphatase cdc-25.2"/>
    <property type="match status" value="1"/>
</dbReference>
<keyword evidence="4" id="KW-0498">Mitosis</keyword>
<dbReference type="STRING" id="1354746.A0A0B2UKM4"/>
<dbReference type="GO" id="GO:0004725">
    <property type="term" value="F:protein tyrosine phosphatase activity"/>
    <property type="evidence" value="ECO:0007669"/>
    <property type="project" value="UniProtKB-EC"/>
</dbReference>
<evidence type="ECO:0000313" key="12">
    <source>
        <dbReference type="Proteomes" id="UP000031056"/>
    </source>
</evidence>
<dbReference type="VEuPathDB" id="MicrosporidiaDB:M896_041150"/>
<dbReference type="GO" id="GO:0110032">
    <property type="term" value="P:positive regulation of G2/MI transition of meiotic cell cycle"/>
    <property type="evidence" value="ECO:0007669"/>
    <property type="project" value="TreeGrafter"/>
</dbReference>
<keyword evidence="7" id="KW-0131">Cell cycle</keyword>
<dbReference type="Proteomes" id="UP000031056">
    <property type="component" value="Unassembled WGS sequence"/>
</dbReference>
<evidence type="ECO:0000259" key="10">
    <source>
        <dbReference type="PROSITE" id="PS50206"/>
    </source>
</evidence>
<organism evidence="11 12">
    <name type="scientific">Ordospora colligata OC4</name>
    <dbReference type="NCBI Taxonomy" id="1354746"/>
    <lineage>
        <taxon>Eukaryota</taxon>
        <taxon>Fungi</taxon>
        <taxon>Fungi incertae sedis</taxon>
        <taxon>Microsporidia</taxon>
        <taxon>Ordosporidae</taxon>
        <taxon>Ordospora</taxon>
    </lineage>
</organism>
<dbReference type="GO" id="GO:0051301">
    <property type="term" value="P:cell division"/>
    <property type="evidence" value="ECO:0007669"/>
    <property type="project" value="UniProtKB-KW"/>
</dbReference>
<proteinExistence type="inferred from homology"/>
<dbReference type="InParanoid" id="A0A0B2UKM4"/>
<dbReference type="PANTHER" id="PTHR10828:SF17">
    <property type="entry name" value="PROTEIN-TYROSINE-PHOSPHATASE"/>
    <property type="match status" value="1"/>
</dbReference>
<comment type="catalytic activity">
    <reaction evidence="8">
        <text>O-phospho-L-tyrosyl-[protein] + H2O = L-tyrosyl-[protein] + phosphate</text>
        <dbReference type="Rhea" id="RHEA:10684"/>
        <dbReference type="Rhea" id="RHEA-COMP:10136"/>
        <dbReference type="Rhea" id="RHEA-COMP:20101"/>
        <dbReference type="ChEBI" id="CHEBI:15377"/>
        <dbReference type="ChEBI" id="CHEBI:43474"/>
        <dbReference type="ChEBI" id="CHEBI:46858"/>
        <dbReference type="ChEBI" id="CHEBI:61978"/>
        <dbReference type="EC" id="3.1.3.48"/>
    </reaction>
</comment>
<dbReference type="PROSITE" id="PS50206">
    <property type="entry name" value="RHODANESE_3"/>
    <property type="match status" value="1"/>
</dbReference>
<dbReference type="EMBL" id="JOKQ01000004">
    <property type="protein sequence ID" value="KHN69918.1"/>
    <property type="molecule type" value="Genomic_DNA"/>
</dbReference>
<dbReference type="GO" id="GO:0000086">
    <property type="term" value="P:G2/M transition of mitotic cell cycle"/>
    <property type="evidence" value="ECO:0007669"/>
    <property type="project" value="TreeGrafter"/>
</dbReference>
<dbReference type="HOGENOM" id="CLU_014464_2_0_1"/>
<evidence type="ECO:0000256" key="5">
    <source>
        <dbReference type="ARBA" id="ARBA00022801"/>
    </source>
</evidence>
<evidence type="ECO:0000256" key="4">
    <source>
        <dbReference type="ARBA" id="ARBA00022776"/>
    </source>
</evidence>
<evidence type="ECO:0000256" key="7">
    <source>
        <dbReference type="ARBA" id="ARBA00023306"/>
    </source>
</evidence>
<dbReference type="InterPro" id="IPR036873">
    <property type="entry name" value="Rhodanese-like_dom_sf"/>
</dbReference>
<dbReference type="InterPro" id="IPR001763">
    <property type="entry name" value="Rhodanese-like_dom"/>
</dbReference>
<reference evidence="11 12" key="1">
    <citation type="journal article" date="2014" name="MBio">
        <title>The Ordospora colligata genome; evolution of extreme reduction in microsporidia and host-to-parasite horizontal gene transfer.</title>
        <authorList>
            <person name="Pombert J.-F."/>
            <person name="Haag K.L."/>
            <person name="Beidas S."/>
            <person name="Ebert D."/>
            <person name="Keeling P.J."/>
        </authorList>
    </citation>
    <scope>NUCLEOTIDE SEQUENCE [LARGE SCALE GENOMIC DNA]</scope>
    <source>
        <strain evidence="11 12">OC4</strain>
    </source>
</reference>
<comment type="similarity">
    <text evidence="1">Belongs to the MPI phosphatase family.</text>
</comment>
<evidence type="ECO:0000256" key="1">
    <source>
        <dbReference type="ARBA" id="ARBA00011065"/>
    </source>
</evidence>
<evidence type="ECO:0000313" key="11">
    <source>
        <dbReference type="EMBL" id="KHN69918.1"/>
    </source>
</evidence>
<evidence type="ECO:0000256" key="9">
    <source>
        <dbReference type="ARBA" id="ARBA00067190"/>
    </source>
</evidence>
<keyword evidence="12" id="KW-1185">Reference proteome</keyword>
<dbReference type="Pfam" id="PF00581">
    <property type="entry name" value="Rhodanese"/>
    <property type="match status" value="1"/>
</dbReference>
<sequence length="259" mass="29940">MDGLLFASSESDACMLPTDSMCSKPFREFFWSSSDDVQFEGLGNNPFEESSMLEERLPKGSLEEVTNRGKCTHKMRKMDRITSFASTMKKKQEVDFWNDFGSEEQASLPTLGYGKSDSIQRISVDVAKQVIEGLYDIEYQVIDCRFAYEYDGGHIVNAINISTSREVATLLRSPKVLIFHCEFSSIRAPRLAQCLRNMDRMKNPYPRLSVPEIYVMEGGYKKFYRKYPEMCSPQGYVAMDDRTHRSLCKKDKFRVNKRY</sequence>
<name>A0A0B2UKM4_9MICR</name>
<keyword evidence="5" id="KW-0378">Hydrolase</keyword>
<evidence type="ECO:0000256" key="6">
    <source>
        <dbReference type="ARBA" id="ARBA00022912"/>
    </source>
</evidence>
<dbReference type="SMART" id="SM00450">
    <property type="entry name" value="RHOD"/>
    <property type="match status" value="1"/>
</dbReference>
<dbReference type="GeneID" id="26261553"/>
<dbReference type="GO" id="GO:0005634">
    <property type="term" value="C:nucleus"/>
    <property type="evidence" value="ECO:0007669"/>
    <property type="project" value="TreeGrafter"/>
</dbReference>
<evidence type="ECO:0000256" key="2">
    <source>
        <dbReference type="ARBA" id="ARBA00013064"/>
    </source>
</evidence>
<evidence type="ECO:0000256" key="8">
    <source>
        <dbReference type="ARBA" id="ARBA00051722"/>
    </source>
</evidence>
<gene>
    <name evidence="11" type="ORF">M896_041150</name>
</gene>
<dbReference type="Gene3D" id="3.40.250.10">
    <property type="entry name" value="Rhodanese-like domain"/>
    <property type="match status" value="1"/>
</dbReference>
<dbReference type="AlphaFoldDB" id="A0A0B2UKM4"/>
<keyword evidence="6" id="KW-0904">Protein phosphatase</keyword>
<protein>
    <recommendedName>
        <fullName evidence="9">M-phase inducer phosphatase</fullName>
        <ecNumber evidence="2">3.1.3.48</ecNumber>
    </recommendedName>
</protein>